<reference evidence="2 3" key="1">
    <citation type="submission" date="2023-08" db="EMBL/GenBank/DDBJ databases">
        <title>Black Yeasts Isolated from many extreme environments.</title>
        <authorList>
            <person name="Coleine C."/>
            <person name="Stajich J.E."/>
            <person name="Selbmann L."/>
        </authorList>
    </citation>
    <scope>NUCLEOTIDE SEQUENCE [LARGE SCALE GENOMIC DNA]</scope>
    <source>
        <strain evidence="2 3">CCFEE 5885</strain>
    </source>
</reference>
<comment type="caution">
    <text evidence="2">The sequence shown here is derived from an EMBL/GenBank/DDBJ whole genome shotgun (WGS) entry which is preliminary data.</text>
</comment>
<proteinExistence type="predicted"/>
<dbReference type="PANTHER" id="PTHR35179:SF1">
    <property type="entry name" value="INTEGRAL MEMBRANE PROTEIN"/>
    <property type="match status" value="1"/>
</dbReference>
<dbReference type="EMBL" id="JAVRRG010000044">
    <property type="protein sequence ID" value="KAK5093335.1"/>
    <property type="molecule type" value="Genomic_DNA"/>
</dbReference>
<evidence type="ECO:0008006" key="4">
    <source>
        <dbReference type="Google" id="ProtNLM"/>
    </source>
</evidence>
<organism evidence="2 3">
    <name type="scientific">Lithohypha guttulata</name>
    <dbReference type="NCBI Taxonomy" id="1690604"/>
    <lineage>
        <taxon>Eukaryota</taxon>
        <taxon>Fungi</taxon>
        <taxon>Dikarya</taxon>
        <taxon>Ascomycota</taxon>
        <taxon>Pezizomycotina</taxon>
        <taxon>Eurotiomycetes</taxon>
        <taxon>Chaetothyriomycetidae</taxon>
        <taxon>Chaetothyriales</taxon>
        <taxon>Trichomeriaceae</taxon>
        <taxon>Lithohypha</taxon>
    </lineage>
</organism>
<keyword evidence="1" id="KW-0472">Membrane</keyword>
<protein>
    <recommendedName>
        <fullName evidence="4">Transmembrane protein</fullName>
    </recommendedName>
</protein>
<feature type="transmembrane region" description="Helical" evidence="1">
    <location>
        <begin position="86"/>
        <end position="106"/>
    </location>
</feature>
<evidence type="ECO:0000313" key="3">
    <source>
        <dbReference type="Proteomes" id="UP001345013"/>
    </source>
</evidence>
<evidence type="ECO:0000313" key="2">
    <source>
        <dbReference type="EMBL" id="KAK5093335.1"/>
    </source>
</evidence>
<keyword evidence="1" id="KW-0812">Transmembrane</keyword>
<dbReference type="PANTHER" id="PTHR35179">
    <property type="entry name" value="PROTEIN CBG02620"/>
    <property type="match status" value="1"/>
</dbReference>
<name>A0ABR0KCJ5_9EURO</name>
<gene>
    <name evidence="2" type="ORF">LTR24_004321</name>
</gene>
<evidence type="ECO:0000256" key="1">
    <source>
        <dbReference type="SAM" id="Phobius"/>
    </source>
</evidence>
<feature type="transmembrane region" description="Helical" evidence="1">
    <location>
        <begin position="126"/>
        <end position="148"/>
    </location>
</feature>
<sequence>MGTLFMPKHFVAAELSLGDIKVASIAWGFQLGFTFLTAGKAATQTQKIWRRTGRITGYVLMIWLEMLVNTVFGVLSWLYMNGTIPPSFAFFMTAVTLWCIELHLLIQIIVNRVSLLIISPRRAWMVKWGSCVIILVINIGVYCIWIPARLQISQTYVEINNIFDRCEKAIYLLLDATLNFYFCYLVKTKLIKTGMTKYTPLYTFNMCIVFVSLSMDVLLIGMMSMTNQLIYVQFHPLCFMVKLNIELYMADMISKVASAPGQGVSYSHNRSYNANSGMSGINGKDDGTGGPQHKSLARTMILANGNILTSQKQNQFDRTVSDTLDEASTDRKYPNGDQLYHAWVSGGTSSPVHNARGRASQRLDERDSEDVEADIRVVGEPGDTVDNMNVITKNTTVRVTWGSVTDTESSTESVTIAPSEADSMRALRGDG</sequence>
<keyword evidence="3" id="KW-1185">Reference proteome</keyword>
<feature type="transmembrane region" description="Helical" evidence="1">
    <location>
        <begin position="58"/>
        <end position="80"/>
    </location>
</feature>
<feature type="transmembrane region" description="Helical" evidence="1">
    <location>
        <begin position="20"/>
        <end position="38"/>
    </location>
</feature>
<feature type="transmembrane region" description="Helical" evidence="1">
    <location>
        <begin position="168"/>
        <end position="186"/>
    </location>
</feature>
<dbReference type="Proteomes" id="UP001345013">
    <property type="component" value="Unassembled WGS sequence"/>
</dbReference>
<keyword evidence="1" id="KW-1133">Transmembrane helix</keyword>
<feature type="transmembrane region" description="Helical" evidence="1">
    <location>
        <begin position="198"/>
        <end position="222"/>
    </location>
</feature>
<accession>A0ABR0KCJ5</accession>